<dbReference type="EMBL" id="CAADFS010000143">
    <property type="protein sequence ID" value="VFK51842.1"/>
    <property type="molecule type" value="Genomic_DNA"/>
</dbReference>
<dbReference type="PANTHER" id="PTHR43740">
    <property type="entry name" value="LEUCYL-TRNA SYNTHETASE"/>
    <property type="match status" value="1"/>
</dbReference>
<feature type="compositionally biased region" description="Basic and acidic residues" evidence="11">
    <location>
        <begin position="782"/>
        <end position="792"/>
    </location>
</feature>
<evidence type="ECO:0000259" key="14">
    <source>
        <dbReference type="Pfam" id="PF09334"/>
    </source>
</evidence>
<dbReference type="Gene3D" id="3.90.740.10">
    <property type="entry name" value="Valyl/Leucyl/Isoleucyl-tRNA synthetase, editing domain"/>
    <property type="match status" value="1"/>
</dbReference>
<dbReference type="SUPFAM" id="SSF50677">
    <property type="entry name" value="ValRS/IleRS/LeuRS editing domain"/>
    <property type="match status" value="1"/>
</dbReference>
<dbReference type="AlphaFoldDB" id="A0A450ZDG7"/>
<evidence type="ECO:0000256" key="5">
    <source>
        <dbReference type="ARBA" id="ARBA00022840"/>
    </source>
</evidence>
<evidence type="ECO:0000256" key="11">
    <source>
        <dbReference type="SAM" id="MobiDB-lite"/>
    </source>
</evidence>
<comment type="similarity">
    <text evidence="1 9 10">Belongs to the class-I aminoacyl-tRNA synthetase family.</text>
</comment>
<dbReference type="InterPro" id="IPR001412">
    <property type="entry name" value="aa-tRNA-synth_I_CS"/>
</dbReference>
<dbReference type="SUPFAM" id="SSF52374">
    <property type="entry name" value="Nucleotidylyl transferase"/>
    <property type="match status" value="1"/>
</dbReference>
<keyword evidence="4 9" id="KW-0547">Nucleotide-binding</keyword>
<sequence length="911" mass="102659">MESDSRLIGGYFQSVSFLKPRNPSHPDSSRRLPHGARLSEDAIQQKKTNGKTHMKDRYSPEQIETEIQRQWEETNAFRVFEDPAREKFYCLSMFPYPSGRLHMGHVRNYTIGDVISRYQRMLGKNVLQPMGWDAFGLPAENAALANKVPPAAWTYKNIDYMRAQLKRLGFGYDWNRELATCRPEYYRWEQWLFIRLLAKDLVYKKSAEVNWDPVDKTVLANEQVVDGRGWRSGAIVERREIPQWFLRITAYAQELLAEIDQLHGWPEAVRTMQRNWIGKSEGVEFALEIPGEETPIRVYTTRPDTIMGVTFVAVSAGHPLARRAAEADPDIAAFLAECQRTDTSEAALETMEKRGMSLGIDAIHPIGGHKVPVWVANFVLQGYGTGAIMSVPAHDQRDHDFARKYDIPIIPVVFPADGRDWDFQQTAFVEKGVLQNSGEFSDLNSEQAFGRIADWLEIRGKGERRTNYRLRDWGISRQRYWGAPIPVINCPACEAVPVPDADLPVLLPEDVQLGDGGSPLETDPAFFEVTCPVCGGEGKRETDTFDTFLESSWYYARYACPDQSRAMLDQRADYWLPVDQYVGGIEHAILHLLYARFFHKLLRDAGLVASDEPFVNLLTQGMVLKDGAKMSKSKGNTVDPERLIEKYGADTVRLFVMFAAPPDQALEWSDSAVEGASRFLRRLWRLVASHVEEDRRVDKAARPHPPSGGCAQDALIHPTGDGVSLGDAQKELRRRIHETIAKVGDDIGRRYTFNTAIAAVMELVNELTRWRESQPPASPPAESKKPSNKDTPSDQAARQALLQEGLETVVLLLSPIVPHITAVLWRELGHPEPLLDAPWPKADPDALRRDEITLVVQVKGKLRGQVTVAADASREEIERAALGNENVQRFMEGKPVRKVIVVPGKLVNVVV</sequence>
<dbReference type="Gene3D" id="3.10.20.590">
    <property type="match status" value="1"/>
</dbReference>
<dbReference type="CDD" id="cd07958">
    <property type="entry name" value="Anticodon_Ia_Leu_BEm"/>
    <property type="match status" value="1"/>
</dbReference>
<dbReference type="InterPro" id="IPR013155">
    <property type="entry name" value="M/V/L/I-tRNA-synth_anticd-bd"/>
</dbReference>
<evidence type="ECO:0000256" key="10">
    <source>
        <dbReference type="RuleBase" id="RU363035"/>
    </source>
</evidence>
<name>A0A450ZDG7_9GAMM</name>
<dbReference type="GO" id="GO:0005829">
    <property type="term" value="C:cytosol"/>
    <property type="evidence" value="ECO:0007669"/>
    <property type="project" value="TreeGrafter"/>
</dbReference>
<evidence type="ECO:0000256" key="6">
    <source>
        <dbReference type="ARBA" id="ARBA00022917"/>
    </source>
</evidence>
<feature type="short sequence motif" description="'HIGH' region" evidence="9">
    <location>
        <begin position="95"/>
        <end position="105"/>
    </location>
</feature>
<dbReference type="NCBIfam" id="TIGR00396">
    <property type="entry name" value="leuS_bact"/>
    <property type="match status" value="1"/>
</dbReference>
<dbReference type="InterPro" id="IPR009008">
    <property type="entry name" value="Val/Leu/Ile-tRNA-synth_edit"/>
</dbReference>
<evidence type="ECO:0000256" key="7">
    <source>
        <dbReference type="ARBA" id="ARBA00023146"/>
    </source>
</evidence>
<dbReference type="FunFam" id="3.40.50.620:FF:000056">
    <property type="entry name" value="Leucine--tRNA ligase"/>
    <property type="match status" value="1"/>
</dbReference>
<keyword evidence="5 9" id="KW-0067">ATP-binding</keyword>
<evidence type="ECO:0000313" key="16">
    <source>
        <dbReference type="EMBL" id="VFK51842.1"/>
    </source>
</evidence>
<feature type="region of interest" description="Disordered" evidence="11">
    <location>
        <begin position="694"/>
        <end position="724"/>
    </location>
</feature>
<comment type="catalytic activity">
    <reaction evidence="8 9">
        <text>tRNA(Leu) + L-leucine + ATP = L-leucyl-tRNA(Leu) + AMP + diphosphate</text>
        <dbReference type="Rhea" id="RHEA:11688"/>
        <dbReference type="Rhea" id="RHEA-COMP:9613"/>
        <dbReference type="Rhea" id="RHEA-COMP:9622"/>
        <dbReference type="ChEBI" id="CHEBI:30616"/>
        <dbReference type="ChEBI" id="CHEBI:33019"/>
        <dbReference type="ChEBI" id="CHEBI:57427"/>
        <dbReference type="ChEBI" id="CHEBI:78442"/>
        <dbReference type="ChEBI" id="CHEBI:78494"/>
        <dbReference type="ChEBI" id="CHEBI:456215"/>
        <dbReference type="EC" id="6.1.1.4"/>
    </reaction>
</comment>
<evidence type="ECO:0000256" key="9">
    <source>
        <dbReference type="HAMAP-Rule" id="MF_00049"/>
    </source>
</evidence>
<accession>A0A450ZDG7</accession>
<gene>
    <name evidence="9" type="primary">leuS</name>
    <name evidence="16" type="ORF">BECKTC1821D_GA0114238_11433</name>
</gene>
<dbReference type="EC" id="6.1.1.4" evidence="9"/>
<keyword evidence="2 9" id="KW-0963">Cytoplasm</keyword>
<dbReference type="GO" id="GO:0004823">
    <property type="term" value="F:leucine-tRNA ligase activity"/>
    <property type="evidence" value="ECO:0007669"/>
    <property type="project" value="UniProtKB-UniRule"/>
</dbReference>
<evidence type="ECO:0000259" key="12">
    <source>
        <dbReference type="Pfam" id="PF00133"/>
    </source>
</evidence>
<feature type="domain" description="Leucyl-tRNA synthetase editing" evidence="15">
    <location>
        <begin position="274"/>
        <end position="457"/>
    </location>
</feature>
<keyword evidence="6 9" id="KW-0648">Protein biosynthesis</keyword>
<dbReference type="PANTHER" id="PTHR43740:SF2">
    <property type="entry name" value="LEUCINE--TRNA LIGASE, MITOCHONDRIAL"/>
    <property type="match status" value="1"/>
</dbReference>
<feature type="domain" description="Aminoacyl-tRNA synthetase class Ia" evidence="12">
    <location>
        <begin position="470"/>
        <end position="668"/>
    </location>
</feature>
<dbReference type="Pfam" id="PF00133">
    <property type="entry name" value="tRNA-synt_1"/>
    <property type="match status" value="1"/>
</dbReference>
<dbReference type="InterPro" id="IPR014729">
    <property type="entry name" value="Rossmann-like_a/b/a_fold"/>
</dbReference>
<dbReference type="Gene3D" id="1.10.730.10">
    <property type="entry name" value="Isoleucyl-tRNA Synthetase, Domain 1"/>
    <property type="match status" value="1"/>
</dbReference>
<evidence type="ECO:0000256" key="4">
    <source>
        <dbReference type="ARBA" id="ARBA00022741"/>
    </source>
</evidence>
<reference evidence="16" key="1">
    <citation type="submission" date="2019-02" db="EMBL/GenBank/DDBJ databases">
        <authorList>
            <person name="Gruber-Vodicka R. H."/>
            <person name="Seah K. B. B."/>
        </authorList>
    </citation>
    <scope>NUCLEOTIDE SEQUENCE</scope>
    <source>
        <strain evidence="16">BECK_BZ123</strain>
    </source>
</reference>
<evidence type="ECO:0000256" key="2">
    <source>
        <dbReference type="ARBA" id="ARBA00022490"/>
    </source>
</evidence>
<feature type="domain" description="Methionyl/Leucyl tRNA synthetase" evidence="14">
    <location>
        <begin position="92"/>
        <end position="224"/>
    </location>
</feature>
<dbReference type="HAMAP" id="MF_00049_B">
    <property type="entry name" value="Leu_tRNA_synth_B"/>
    <property type="match status" value="1"/>
</dbReference>
<proteinExistence type="inferred from homology"/>
<dbReference type="InterPro" id="IPR002300">
    <property type="entry name" value="aa-tRNA-synth_Ia"/>
</dbReference>
<dbReference type="FunFam" id="3.10.20.590:FF:000001">
    <property type="entry name" value="Leucine--tRNA ligase"/>
    <property type="match status" value="1"/>
</dbReference>
<dbReference type="InterPro" id="IPR009080">
    <property type="entry name" value="tRNAsynth_Ia_anticodon-bd"/>
</dbReference>
<dbReference type="InterPro" id="IPR025709">
    <property type="entry name" value="Leu_tRNA-synth_edit"/>
</dbReference>
<evidence type="ECO:0000259" key="13">
    <source>
        <dbReference type="Pfam" id="PF08264"/>
    </source>
</evidence>
<dbReference type="GO" id="GO:0005524">
    <property type="term" value="F:ATP binding"/>
    <property type="evidence" value="ECO:0007669"/>
    <property type="project" value="UniProtKB-UniRule"/>
</dbReference>
<dbReference type="Pfam" id="PF13603">
    <property type="entry name" value="tRNA-synt_1_2"/>
    <property type="match status" value="1"/>
</dbReference>
<dbReference type="PRINTS" id="PR00985">
    <property type="entry name" value="TRNASYNTHLEU"/>
</dbReference>
<dbReference type="CDD" id="cd00812">
    <property type="entry name" value="LeuRS_core"/>
    <property type="match status" value="1"/>
</dbReference>
<evidence type="ECO:0000256" key="3">
    <source>
        <dbReference type="ARBA" id="ARBA00022598"/>
    </source>
</evidence>
<feature type="binding site" evidence="9">
    <location>
        <position position="632"/>
    </location>
    <ligand>
        <name>ATP</name>
        <dbReference type="ChEBI" id="CHEBI:30616"/>
    </ligand>
</feature>
<dbReference type="InterPro" id="IPR015413">
    <property type="entry name" value="Methionyl/Leucyl_tRNA_Synth"/>
</dbReference>
<protein>
    <recommendedName>
        <fullName evidence="9">Leucine--tRNA ligase</fullName>
        <ecNumber evidence="9">6.1.1.4</ecNumber>
    </recommendedName>
    <alternativeName>
        <fullName evidence="9">Leucyl-tRNA synthetase</fullName>
        <shortName evidence="9">LeuRS</shortName>
    </alternativeName>
</protein>
<dbReference type="Pfam" id="PF08264">
    <property type="entry name" value="Anticodon_1"/>
    <property type="match status" value="1"/>
</dbReference>
<keyword evidence="7 9" id="KW-0030">Aminoacyl-tRNA synthetase</keyword>
<dbReference type="GO" id="GO:0006429">
    <property type="term" value="P:leucyl-tRNA aminoacylation"/>
    <property type="evidence" value="ECO:0007669"/>
    <property type="project" value="UniProtKB-UniRule"/>
</dbReference>
<dbReference type="Pfam" id="PF09334">
    <property type="entry name" value="tRNA-synt_1g"/>
    <property type="match status" value="1"/>
</dbReference>
<evidence type="ECO:0000256" key="1">
    <source>
        <dbReference type="ARBA" id="ARBA00005594"/>
    </source>
</evidence>
<dbReference type="InterPro" id="IPR002302">
    <property type="entry name" value="Leu-tRNA-ligase"/>
</dbReference>
<dbReference type="FunFam" id="3.40.50.620:FF:000003">
    <property type="entry name" value="Leucine--tRNA ligase"/>
    <property type="match status" value="1"/>
</dbReference>
<dbReference type="FunFam" id="1.10.730.10:FF:000002">
    <property type="entry name" value="Leucine--tRNA ligase"/>
    <property type="match status" value="2"/>
</dbReference>
<feature type="region of interest" description="Disordered" evidence="11">
    <location>
        <begin position="770"/>
        <end position="796"/>
    </location>
</feature>
<dbReference type="FunFam" id="3.90.740.10:FF:000012">
    <property type="entry name" value="Leucine--tRNA ligase"/>
    <property type="match status" value="1"/>
</dbReference>
<comment type="subcellular location">
    <subcellularLocation>
        <location evidence="9">Cytoplasm</location>
    </subcellularLocation>
</comment>
<dbReference type="SUPFAM" id="SSF47323">
    <property type="entry name" value="Anticodon-binding domain of a subclass of class I aminoacyl-tRNA synthetases"/>
    <property type="match status" value="1"/>
</dbReference>
<dbReference type="GO" id="GO:0002161">
    <property type="term" value="F:aminoacyl-tRNA deacylase activity"/>
    <property type="evidence" value="ECO:0007669"/>
    <property type="project" value="InterPro"/>
</dbReference>
<evidence type="ECO:0000259" key="15">
    <source>
        <dbReference type="Pfam" id="PF13603"/>
    </source>
</evidence>
<organism evidence="16">
    <name type="scientific">Candidatus Kentrum sp. TC</name>
    <dbReference type="NCBI Taxonomy" id="2126339"/>
    <lineage>
        <taxon>Bacteria</taxon>
        <taxon>Pseudomonadati</taxon>
        <taxon>Pseudomonadota</taxon>
        <taxon>Gammaproteobacteria</taxon>
        <taxon>Candidatus Kentrum</taxon>
    </lineage>
</organism>
<dbReference type="PROSITE" id="PS00178">
    <property type="entry name" value="AA_TRNA_LIGASE_I"/>
    <property type="match status" value="1"/>
</dbReference>
<feature type="short sequence motif" description="'KMSKS' region" evidence="9">
    <location>
        <begin position="629"/>
        <end position="633"/>
    </location>
</feature>
<feature type="domain" description="Methionyl/Valyl/Leucyl/Isoleucyl-tRNA synthetase anticodon-binding" evidence="13">
    <location>
        <begin position="730"/>
        <end position="873"/>
    </location>
</feature>
<dbReference type="Gene3D" id="3.40.50.620">
    <property type="entry name" value="HUPs"/>
    <property type="match status" value="2"/>
</dbReference>
<evidence type="ECO:0000256" key="8">
    <source>
        <dbReference type="ARBA" id="ARBA00047469"/>
    </source>
</evidence>
<keyword evidence="3 9" id="KW-0436">Ligase</keyword>